<feature type="region of interest" description="Disordered" evidence="1">
    <location>
        <begin position="159"/>
        <end position="265"/>
    </location>
</feature>
<dbReference type="Proteomes" id="UP000520767">
    <property type="component" value="Unassembled WGS sequence"/>
</dbReference>
<feature type="compositionally biased region" description="Basic and acidic residues" evidence="1">
    <location>
        <begin position="427"/>
        <end position="440"/>
    </location>
</feature>
<reference evidence="2 3" key="1">
    <citation type="submission" date="2020-08" db="EMBL/GenBank/DDBJ databases">
        <title>Genomic Encyclopedia of Type Strains, Phase III (KMG-III): the genomes of soil and plant-associated and newly described type strains.</title>
        <authorList>
            <person name="Whitman W."/>
        </authorList>
    </citation>
    <scope>NUCLEOTIDE SEQUENCE [LARGE SCALE GENOMIC DNA]</scope>
    <source>
        <strain evidence="2 3">CECT 8960</strain>
    </source>
</reference>
<evidence type="ECO:0000313" key="3">
    <source>
        <dbReference type="Proteomes" id="UP000520767"/>
    </source>
</evidence>
<feature type="compositionally biased region" description="Low complexity" evidence="1">
    <location>
        <begin position="193"/>
        <end position="203"/>
    </location>
</feature>
<gene>
    <name evidence="2" type="ORF">FHR82_002640</name>
</gene>
<protein>
    <recommendedName>
        <fullName evidence="4">PPE family protein</fullName>
    </recommendedName>
</protein>
<feature type="compositionally biased region" description="Gly residues" evidence="1">
    <location>
        <begin position="163"/>
        <end position="173"/>
    </location>
</feature>
<keyword evidence="3" id="KW-1185">Reference proteome</keyword>
<dbReference type="RefSeq" id="WP_184810635.1">
    <property type="nucleotide sequence ID" value="NZ_JACHJQ010000003.1"/>
</dbReference>
<name>A0A7W7VDW4_9PSEU</name>
<dbReference type="AlphaFoldDB" id="A0A7W7VDW4"/>
<organism evidence="2 3">
    <name type="scientific">Actinophytocola algeriensis</name>
    <dbReference type="NCBI Taxonomy" id="1768010"/>
    <lineage>
        <taxon>Bacteria</taxon>
        <taxon>Bacillati</taxon>
        <taxon>Actinomycetota</taxon>
        <taxon>Actinomycetes</taxon>
        <taxon>Pseudonocardiales</taxon>
        <taxon>Pseudonocardiaceae</taxon>
    </lineage>
</organism>
<evidence type="ECO:0000256" key="1">
    <source>
        <dbReference type="SAM" id="MobiDB-lite"/>
    </source>
</evidence>
<sequence length="440" mass="43978">MLDYTKIDLDTQLAHIASELPSVNLLAQKAAMWTTAGSALSTASQNFATQNRTLAPDWTDHLGERWLGTAEASQRTLDTWDENVNGSNPSTDLQAVAAQIPPTHETVLKFKQIADALKALASNPLVGAAVQQIILQLQQAAGALMNKLAKDYATAGDKVATAGSGGQWEGLQGGSTASVTYSTEDGEVTRSASVGEGSVSVSSGGVGDLPGQDGSAAGGSDLDTGEESDVDTLAPELSGGGGLAPPSAPPVSPPPSVAPPTPVAGAQAGMPFAPMAGGFGRGGGVSGGGVRMPSVAAPRPTHIPVAAAPVNPLTAPSPAAAPTAPQPLVPPPATVTGTAGMGGVPPMMPMMGGAGMGVGGSTAGVGAGLGRRPVRVHDDEDTPTPGLPAVLTGKTAVADPFTLATRRVSVAPDAPATVEFIDEDQWQAERQRAGAEQEVR</sequence>
<accession>A0A7W7VDW4</accession>
<comment type="caution">
    <text evidence="2">The sequence shown here is derived from an EMBL/GenBank/DDBJ whole genome shotgun (WGS) entry which is preliminary data.</text>
</comment>
<dbReference type="EMBL" id="JACHJQ010000003">
    <property type="protein sequence ID" value="MBB4906420.1"/>
    <property type="molecule type" value="Genomic_DNA"/>
</dbReference>
<proteinExistence type="predicted"/>
<feature type="region of interest" description="Disordered" evidence="1">
    <location>
        <begin position="421"/>
        <end position="440"/>
    </location>
</feature>
<evidence type="ECO:0000313" key="2">
    <source>
        <dbReference type="EMBL" id="MBB4906420.1"/>
    </source>
</evidence>
<feature type="compositionally biased region" description="Pro residues" evidence="1">
    <location>
        <begin position="246"/>
        <end position="262"/>
    </location>
</feature>
<evidence type="ECO:0008006" key="4">
    <source>
        <dbReference type="Google" id="ProtNLM"/>
    </source>
</evidence>